<dbReference type="EMBL" id="JAPMLT010000007">
    <property type="protein sequence ID" value="MCX7570801.1"/>
    <property type="molecule type" value="Genomic_DNA"/>
</dbReference>
<dbReference type="InterPro" id="IPR010897">
    <property type="entry name" value="Spore_II_P"/>
</dbReference>
<feature type="region of interest" description="Disordered" evidence="1">
    <location>
        <begin position="138"/>
        <end position="163"/>
    </location>
</feature>
<keyword evidence="2" id="KW-0812">Transmembrane</keyword>
<dbReference type="RefSeq" id="WP_267152053.1">
    <property type="nucleotide sequence ID" value="NZ_JAPMLT010000007.1"/>
</dbReference>
<evidence type="ECO:0000256" key="2">
    <source>
        <dbReference type="SAM" id="Phobius"/>
    </source>
</evidence>
<evidence type="ECO:0000256" key="1">
    <source>
        <dbReference type="SAM" id="MobiDB-lite"/>
    </source>
</evidence>
<accession>A0ABT3X599</accession>
<dbReference type="Pfam" id="PF07454">
    <property type="entry name" value="SpoIIP"/>
    <property type="match status" value="1"/>
</dbReference>
<sequence length="389" mass="43417">MKRDQERKRRFRSYTVNMASPKARTTIIMLGLAIAVFAIIVSVIAVQLLAGGQKGLAGKMLHSISAHSLSHVISQEIPMYASVGPDVTMVENKVYPKGFSNMLLYLFTDIDAGNPLTVVGSQVPGMAVSEFQLLTPGPEFDVPPAEHTHPEGSQPNADAKPREKVEDFKTSNEPLVYVYHTHNRESFLPAMPGVSDPDRAYHPKENIEKAGTALIEGLKKEGYAGLQTLEDYWVKGDFNRAYDFSRPTVQKVLKENKNLQLIFDIHRDANKREVTTRGINKENYATVYLIVGGGNNPHAEKNEAVAYELHNLIQEMYPGMSRGVWKKNDTRFDTRYNHDLNPNMVILEIGGPENTMAEVTRTAEAMSKVSAAYLKKKGFAPQRLEGQKQ</sequence>
<keyword evidence="2" id="KW-1133">Transmembrane helix</keyword>
<dbReference type="NCBIfam" id="TIGR02867">
    <property type="entry name" value="spore_II_P"/>
    <property type="match status" value="1"/>
</dbReference>
<keyword evidence="4" id="KW-1185">Reference proteome</keyword>
<name>A0ABT3X599_9BACL</name>
<comment type="caution">
    <text evidence="3">The sequence shown here is derived from an EMBL/GenBank/DDBJ whole genome shotgun (WGS) entry which is preliminary data.</text>
</comment>
<proteinExistence type="predicted"/>
<feature type="transmembrane region" description="Helical" evidence="2">
    <location>
        <begin position="27"/>
        <end position="50"/>
    </location>
</feature>
<dbReference type="Proteomes" id="UP001208017">
    <property type="component" value="Unassembled WGS sequence"/>
</dbReference>
<gene>
    <name evidence="3" type="ORF">OS242_12610</name>
</gene>
<reference evidence="3 4" key="1">
    <citation type="submission" date="2022-11" db="EMBL/GenBank/DDBJ databases">
        <title>Study of microbial diversity in lake waters.</title>
        <authorList>
            <person name="Zhang J."/>
        </authorList>
    </citation>
    <scope>NUCLEOTIDE SEQUENCE [LARGE SCALE GENOMIC DNA]</scope>
    <source>
        <strain evidence="3 4">DT12</strain>
    </source>
</reference>
<protein>
    <submittedName>
        <fullName evidence="3">Stage II sporulation protein P</fullName>
    </submittedName>
</protein>
<organism evidence="3 4">
    <name type="scientific">Tumebacillus lacus</name>
    <dbReference type="NCBI Taxonomy" id="2995335"/>
    <lineage>
        <taxon>Bacteria</taxon>
        <taxon>Bacillati</taxon>
        <taxon>Bacillota</taxon>
        <taxon>Bacilli</taxon>
        <taxon>Bacillales</taxon>
        <taxon>Alicyclobacillaceae</taxon>
        <taxon>Tumebacillus</taxon>
    </lineage>
</organism>
<evidence type="ECO:0000313" key="4">
    <source>
        <dbReference type="Proteomes" id="UP001208017"/>
    </source>
</evidence>
<keyword evidence="2" id="KW-0472">Membrane</keyword>
<evidence type="ECO:0000313" key="3">
    <source>
        <dbReference type="EMBL" id="MCX7570801.1"/>
    </source>
</evidence>